<evidence type="ECO:0000313" key="3">
    <source>
        <dbReference type="Proteomes" id="UP000092321"/>
    </source>
</evidence>
<dbReference type="PANTHER" id="PTHR47336:SF2">
    <property type="entry name" value="TRANSCRIPTION FACTOR HMS1-RELATED"/>
    <property type="match status" value="1"/>
</dbReference>
<evidence type="ECO:0000313" key="2">
    <source>
        <dbReference type="EMBL" id="OBA25891.1"/>
    </source>
</evidence>
<dbReference type="InterPro" id="IPR011598">
    <property type="entry name" value="bHLH_dom"/>
</dbReference>
<dbReference type="PROSITE" id="PS50888">
    <property type="entry name" value="BHLH"/>
    <property type="match status" value="1"/>
</dbReference>
<reference evidence="3" key="1">
    <citation type="journal article" date="2016" name="Proc. Natl. Acad. Sci. U.S.A.">
        <title>Comparative genomics of biotechnologically important yeasts.</title>
        <authorList>
            <person name="Riley R."/>
            <person name="Haridas S."/>
            <person name="Wolfe K.H."/>
            <person name="Lopes M.R."/>
            <person name="Hittinger C.T."/>
            <person name="Goeker M."/>
            <person name="Salamov A.A."/>
            <person name="Wisecaver J.H."/>
            <person name="Long T.M."/>
            <person name="Calvey C.H."/>
            <person name="Aerts A.L."/>
            <person name="Barry K.W."/>
            <person name="Choi C."/>
            <person name="Clum A."/>
            <person name="Coughlan A.Y."/>
            <person name="Deshpande S."/>
            <person name="Douglass A.P."/>
            <person name="Hanson S.J."/>
            <person name="Klenk H.-P."/>
            <person name="LaButti K.M."/>
            <person name="Lapidus A."/>
            <person name="Lindquist E.A."/>
            <person name="Lipzen A.M."/>
            <person name="Meier-Kolthoff J.P."/>
            <person name="Ohm R.A."/>
            <person name="Otillar R.P."/>
            <person name="Pangilinan J.L."/>
            <person name="Peng Y."/>
            <person name="Rokas A."/>
            <person name="Rosa C.A."/>
            <person name="Scheuner C."/>
            <person name="Sibirny A.A."/>
            <person name="Slot J.C."/>
            <person name="Stielow J.B."/>
            <person name="Sun H."/>
            <person name="Kurtzman C.P."/>
            <person name="Blackwell M."/>
            <person name="Grigoriev I.V."/>
            <person name="Jeffries T.W."/>
        </authorList>
    </citation>
    <scope>NUCLEOTIDE SEQUENCE [LARGE SCALE GENOMIC DNA]</scope>
    <source>
        <strain evidence="3">NRRL Y-1626</strain>
    </source>
</reference>
<dbReference type="GO" id="GO:0046983">
    <property type="term" value="F:protein dimerization activity"/>
    <property type="evidence" value="ECO:0007669"/>
    <property type="project" value="InterPro"/>
</dbReference>
<comment type="caution">
    <text evidence="2">The sequence shown here is derived from an EMBL/GenBank/DDBJ whole genome shotgun (WGS) entry which is preliminary data.</text>
</comment>
<dbReference type="AlphaFoldDB" id="A0A1B7TAY4"/>
<feature type="domain" description="BHLH" evidence="1">
    <location>
        <begin position="6"/>
        <end position="96"/>
    </location>
</feature>
<evidence type="ECO:0000259" key="1">
    <source>
        <dbReference type="PROSITE" id="PS50888"/>
    </source>
</evidence>
<dbReference type="InterPro" id="IPR052099">
    <property type="entry name" value="Regulatory_TF_Diverse"/>
</dbReference>
<dbReference type="PANTHER" id="PTHR47336">
    <property type="entry name" value="TRANSCRIPTION FACTOR HMS1-RELATED"/>
    <property type="match status" value="1"/>
</dbReference>
<organism evidence="2 3">
    <name type="scientific">Hanseniaspora valbyensis NRRL Y-1626</name>
    <dbReference type="NCBI Taxonomy" id="766949"/>
    <lineage>
        <taxon>Eukaryota</taxon>
        <taxon>Fungi</taxon>
        <taxon>Dikarya</taxon>
        <taxon>Ascomycota</taxon>
        <taxon>Saccharomycotina</taxon>
        <taxon>Saccharomycetes</taxon>
        <taxon>Saccharomycodales</taxon>
        <taxon>Saccharomycodaceae</taxon>
        <taxon>Hanseniaspora</taxon>
    </lineage>
</organism>
<proteinExistence type="predicted"/>
<dbReference type="Pfam" id="PF00010">
    <property type="entry name" value="HLH"/>
    <property type="match status" value="1"/>
</dbReference>
<dbReference type="EMBL" id="LXPE01000036">
    <property type="protein sequence ID" value="OBA25891.1"/>
    <property type="molecule type" value="Genomic_DNA"/>
</dbReference>
<accession>A0A1B7TAY4</accession>
<keyword evidence="3" id="KW-1185">Reference proteome</keyword>
<dbReference type="SUPFAM" id="SSF47459">
    <property type="entry name" value="HLH, helix-loop-helix DNA-binding domain"/>
    <property type="match status" value="1"/>
</dbReference>
<name>A0A1B7TAY4_9ASCO</name>
<dbReference type="SMART" id="SM00353">
    <property type="entry name" value="HLH"/>
    <property type="match status" value="1"/>
</dbReference>
<protein>
    <recommendedName>
        <fullName evidence="1">BHLH domain-containing protein</fullName>
    </recommendedName>
</protein>
<dbReference type="Proteomes" id="UP000092321">
    <property type="component" value="Unassembled WGS sequence"/>
</dbReference>
<feature type="non-terminal residue" evidence="2">
    <location>
        <position position="1"/>
    </location>
</feature>
<gene>
    <name evidence="2" type="ORF">HANVADRAFT_15072</name>
</gene>
<feature type="non-terminal residue" evidence="2">
    <location>
        <position position="111"/>
    </location>
</feature>
<dbReference type="Gene3D" id="4.10.280.10">
    <property type="entry name" value="Helix-loop-helix DNA-binding domain"/>
    <property type="match status" value="1"/>
</dbReference>
<sequence>KKKKKRVKVSHNVIEQKYRDNINEKIVKFKDLVPALQYCSQKDEFLADSTNEATNNAGETYQPDPLLLKKLDGLSPAKKMSKAIILGKTYEYIQHLEAKVERYEHQIKNYE</sequence>
<dbReference type="OrthoDB" id="3973303at2759"/>
<dbReference type="InterPro" id="IPR036638">
    <property type="entry name" value="HLH_DNA-bd_sf"/>
</dbReference>